<accession>A0A919T5A4</accession>
<dbReference type="Proteomes" id="UP000677082">
    <property type="component" value="Unassembled WGS sequence"/>
</dbReference>
<reference evidence="2 3" key="1">
    <citation type="submission" date="2021-03" db="EMBL/GenBank/DDBJ databases">
        <title>Whole genome shotgun sequence of Actinoplanes toevensis NBRC 105298.</title>
        <authorList>
            <person name="Komaki H."/>
            <person name="Tamura T."/>
        </authorList>
    </citation>
    <scope>NUCLEOTIDE SEQUENCE [LARGE SCALE GENOMIC DNA]</scope>
    <source>
        <strain evidence="2 3">NBRC 105298</strain>
    </source>
</reference>
<keyword evidence="3" id="KW-1185">Reference proteome</keyword>
<proteinExistence type="predicted"/>
<protein>
    <submittedName>
        <fullName evidence="2">Uncharacterized protein</fullName>
    </submittedName>
</protein>
<feature type="region of interest" description="Disordered" evidence="1">
    <location>
        <begin position="61"/>
        <end position="99"/>
    </location>
</feature>
<evidence type="ECO:0000256" key="1">
    <source>
        <dbReference type="SAM" id="MobiDB-lite"/>
    </source>
</evidence>
<comment type="caution">
    <text evidence="2">The sequence shown here is derived from an EMBL/GenBank/DDBJ whole genome shotgun (WGS) entry which is preliminary data.</text>
</comment>
<feature type="compositionally biased region" description="Basic and acidic residues" evidence="1">
    <location>
        <begin position="77"/>
        <end position="99"/>
    </location>
</feature>
<organism evidence="2 3">
    <name type="scientific">Paractinoplanes toevensis</name>
    <dbReference type="NCBI Taxonomy" id="571911"/>
    <lineage>
        <taxon>Bacteria</taxon>
        <taxon>Bacillati</taxon>
        <taxon>Actinomycetota</taxon>
        <taxon>Actinomycetes</taxon>
        <taxon>Micromonosporales</taxon>
        <taxon>Micromonosporaceae</taxon>
        <taxon>Paractinoplanes</taxon>
    </lineage>
</organism>
<gene>
    <name evidence="2" type="ORF">Ato02nite_011030</name>
</gene>
<dbReference type="EMBL" id="BOQN01000014">
    <property type="protein sequence ID" value="GIM89310.1"/>
    <property type="molecule type" value="Genomic_DNA"/>
</dbReference>
<evidence type="ECO:0000313" key="2">
    <source>
        <dbReference type="EMBL" id="GIM89310.1"/>
    </source>
</evidence>
<name>A0A919T5A4_9ACTN</name>
<sequence>MLAHWRTHRPTHPGCKELQRTFATARPAAPTRTNPTRAAIRTTPAKAYDPVVKAAAKTPIDRIDPNAPIDSTEPIEPTERTESTEATDATDRIDPYDPTDRIESFEQTLSIEPLDRYDRTFFKRGMYYILVRHGRPVIAPPTDSRINRLVDGSVHYRWAQLLSVAKKCNTN</sequence>
<evidence type="ECO:0000313" key="3">
    <source>
        <dbReference type="Proteomes" id="UP000677082"/>
    </source>
</evidence>
<dbReference type="AlphaFoldDB" id="A0A919T5A4"/>